<dbReference type="InterPro" id="IPR027417">
    <property type="entry name" value="P-loop_NTPase"/>
</dbReference>
<dbReference type="GO" id="GO:0016887">
    <property type="term" value="F:ATP hydrolysis activity"/>
    <property type="evidence" value="ECO:0007669"/>
    <property type="project" value="InterPro"/>
</dbReference>
<dbReference type="GO" id="GO:0005524">
    <property type="term" value="F:ATP binding"/>
    <property type="evidence" value="ECO:0007669"/>
    <property type="project" value="InterPro"/>
</dbReference>
<dbReference type="REBASE" id="98292">
    <property type="entry name" value="R2.TflGST4ORF735P"/>
</dbReference>
<protein>
    <recommendedName>
        <fullName evidence="1">ATPase dynein-related AAA domain-containing protein</fullName>
    </recommendedName>
</protein>
<dbReference type="PANTHER" id="PTHR37291">
    <property type="entry name" value="5-METHYLCYTOSINE-SPECIFIC RESTRICTION ENZYME B"/>
    <property type="match status" value="1"/>
</dbReference>
<evidence type="ECO:0000313" key="2">
    <source>
        <dbReference type="EMBL" id="KEO85119.1"/>
    </source>
</evidence>
<dbReference type="PANTHER" id="PTHR37291:SF1">
    <property type="entry name" value="TYPE IV METHYL-DIRECTED RESTRICTION ENZYME ECOKMCRB SUBUNIT"/>
    <property type="match status" value="1"/>
</dbReference>
<dbReference type="STRING" id="1157490.EL26_00740"/>
<name>A0A074LW98_9BACL</name>
<dbReference type="eggNOG" id="COG1401">
    <property type="taxonomic scope" value="Bacteria"/>
</dbReference>
<evidence type="ECO:0000313" key="3">
    <source>
        <dbReference type="Proteomes" id="UP000027931"/>
    </source>
</evidence>
<dbReference type="Gene3D" id="3.40.50.300">
    <property type="entry name" value="P-loop containing nucleotide triphosphate hydrolases"/>
    <property type="match status" value="1"/>
</dbReference>
<sequence>MLKDLGVLASNCRIELNRAKIFGDIKLTDSFKRTFSNCLGGDTIQFFEYTAILTRSSGDKKIYLPNHWFILAAYLTEYVVELEKYKKLLEVIINKSINRSYLWDTVVKGLKDGKVSGDELRKMINEYLSENEDDARYLWKFLTDYNWWNGSKTIERQDYFVSPVLSLLGVVAVTQTYIAEIAKLYVENSTLLSESMVLIDKLESLVLEGTIEGDQEQPKSAPPEQRAIGGSNLIVYGAPGTGKSFLLENDNSINNNNILRVTFHPEYTYYDFVGTYKPVPVYRGADGIISEGANGEPLIDYRFTPGPFAKILRNALEKKQEMHLLIIEEINRANAASVFGDLFQLLDRKASGESEYRINTDEHLLRYLGVPEVYIPSNLSISATMNSADQGVFVLDSAFKRRWKFRYMPIKFDSSVPHRNEIVQYSGREFTWEYFVRSINDKLGRLGINEDKHIGPYFLKIGEPSNPDSIASKLLIYLWDDVVRYHRREFFGNVNTFAELVENYYNGENIIPSIEIIPRVIRNSKETEKVEE</sequence>
<keyword evidence="3" id="KW-1185">Reference proteome</keyword>
<feature type="domain" description="ATPase dynein-related AAA" evidence="1">
    <location>
        <begin position="232"/>
        <end position="402"/>
    </location>
</feature>
<dbReference type="InterPro" id="IPR052934">
    <property type="entry name" value="Methyl-DNA_Rec/Restrict_Enz"/>
</dbReference>
<comment type="caution">
    <text evidence="2">The sequence shown here is derived from an EMBL/GenBank/DDBJ whole genome shotgun (WGS) entry which is preliminary data.</text>
</comment>
<dbReference type="Proteomes" id="UP000027931">
    <property type="component" value="Unassembled WGS sequence"/>
</dbReference>
<dbReference type="AlphaFoldDB" id="A0A074LW98"/>
<dbReference type="EMBL" id="JMIR01000001">
    <property type="protein sequence ID" value="KEO85119.1"/>
    <property type="molecule type" value="Genomic_DNA"/>
</dbReference>
<accession>A0A074LW98</accession>
<gene>
    <name evidence="2" type="ORF">EL26_00740</name>
</gene>
<reference evidence="2 3" key="1">
    <citation type="journal article" date="2013" name="Int. J. Syst. Evol. Microbiol.">
        <title>Tumebacillus flagellatus sp. nov., an alpha-amylase/pullulanase-producing bacterium isolated from cassava wastewater.</title>
        <authorList>
            <person name="Wang Q."/>
            <person name="Xie N."/>
            <person name="Qin Y."/>
            <person name="Shen N."/>
            <person name="Zhu J."/>
            <person name="Mi H."/>
            <person name="Huang R."/>
        </authorList>
    </citation>
    <scope>NUCLEOTIDE SEQUENCE [LARGE SCALE GENOMIC DNA]</scope>
    <source>
        <strain evidence="2 3">GST4</strain>
    </source>
</reference>
<dbReference type="InterPro" id="IPR011704">
    <property type="entry name" value="ATPase_dyneun-rel_AAA"/>
</dbReference>
<proteinExistence type="predicted"/>
<dbReference type="Pfam" id="PF07728">
    <property type="entry name" value="AAA_5"/>
    <property type="match status" value="1"/>
</dbReference>
<dbReference type="OrthoDB" id="9781481at2"/>
<organism evidence="2 3">
    <name type="scientific">Tumebacillus flagellatus</name>
    <dbReference type="NCBI Taxonomy" id="1157490"/>
    <lineage>
        <taxon>Bacteria</taxon>
        <taxon>Bacillati</taxon>
        <taxon>Bacillota</taxon>
        <taxon>Bacilli</taxon>
        <taxon>Bacillales</taxon>
        <taxon>Alicyclobacillaceae</taxon>
        <taxon>Tumebacillus</taxon>
    </lineage>
</organism>
<dbReference type="SUPFAM" id="SSF52540">
    <property type="entry name" value="P-loop containing nucleoside triphosphate hydrolases"/>
    <property type="match status" value="1"/>
</dbReference>
<dbReference type="RefSeq" id="WP_052035821.1">
    <property type="nucleotide sequence ID" value="NZ_JMIR01000001.1"/>
</dbReference>
<evidence type="ECO:0000259" key="1">
    <source>
        <dbReference type="Pfam" id="PF07728"/>
    </source>
</evidence>